<evidence type="ECO:0000256" key="1">
    <source>
        <dbReference type="ARBA" id="ARBA00022691"/>
    </source>
</evidence>
<gene>
    <name evidence="6" type="primary">TRMO</name>
</gene>
<dbReference type="Proteomes" id="UP001652580">
    <property type="component" value="Chromosome 6"/>
</dbReference>
<dbReference type="RefSeq" id="XP_057403565.1">
    <property type="nucleotide sequence ID" value="XM_057547582.1"/>
</dbReference>
<dbReference type="InterPro" id="IPR023368">
    <property type="entry name" value="UPF0066_cons_site"/>
</dbReference>
<evidence type="ECO:0000313" key="5">
    <source>
        <dbReference type="Proteomes" id="UP001652580"/>
    </source>
</evidence>
<name>A0ABM3TNA4_BALAC</name>
<organism evidence="5 6">
    <name type="scientific">Balaenoptera acutorostrata</name>
    <name type="common">Common minke whale</name>
    <name type="synonym">Balaena rostrata</name>
    <dbReference type="NCBI Taxonomy" id="9767"/>
    <lineage>
        <taxon>Eukaryota</taxon>
        <taxon>Metazoa</taxon>
        <taxon>Chordata</taxon>
        <taxon>Craniata</taxon>
        <taxon>Vertebrata</taxon>
        <taxon>Euteleostomi</taxon>
        <taxon>Mammalia</taxon>
        <taxon>Eutheria</taxon>
        <taxon>Laurasiatheria</taxon>
        <taxon>Artiodactyla</taxon>
        <taxon>Whippomorpha</taxon>
        <taxon>Cetacea</taxon>
        <taxon>Mysticeti</taxon>
        <taxon>Balaenopteridae</taxon>
        <taxon>Balaenoptera</taxon>
    </lineage>
</organism>
<dbReference type="PANTHER" id="PTHR12818">
    <property type="entry name" value="TRNA (ADENINE(37)-N6)-METHYLTRANSFERASE"/>
    <property type="match status" value="1"/>
</dbReference>
<dbReference type="PROSITE" id="PS51668">
    <property type="entry name" value="TSAA_2"/>
    <property type="match status" value="1"/>
</dbReference>
<reference evidence="6" key="1">
    <citation type="submission" date="2025-08" db="UniProtKB">
        <authorList>
            <consortium name="RefSeq"/>
        </authorList>
    </citation>
    <scope>IDENTIFICATION</scope>
</reference>
<feature type="compositionally biased region" description="Polar residues" evidence="3">
    <location>
        <begin position="185"/>
        <end position="204"/>
    </location>
</feature>
<protein>
    <submittedName>
        <fullName evidence="6">tRNA (Adenine(37)-N6)-methyltransferase isoform X2</fullName>
    </submittedName>
</protein>
<feature type="region of interest" description="Disordered" evidence="3">
    <location>
        <begin position="185"/>
        <end position="315"/>
    </location>
</feature>
<dbReference type="Pfam" id="PF01980">
    <property type="entry name" value="TrmO_N"/>
    <property type="match status" value="1"/>
</dbReference>
<comment type="similarity">
    <text evidence="2">Belongs to the tRNA methyltransferase O family.</text>
</comment>
<sequence length="368" mass="40118">MRDLEEPGPRPTATSCGCMKPALETGNLLTEPIGYLESCFSAKNGTPRQPSICSHSRACLRIRKSIFNNPEHSLMGLEQFSHVWILFVFHKNGHLSCKAKVQPPRLNGMKTGVFSTRSPHRPNAIGLTLAKLEKVEGGAIYLSGIDMIHGTPVLDIKPYIADYDSPQNLIEPLGDFNLQNNQCRPKTVSQCDGKTDSCDQQQLSGYEEPRLYSGTKEKPKCPEDRTSGENNAKHDNSAKIQQSSPEPRERAADLGEESESGPSPRVAEEQSGPCCLEKSFSEEQADSRLRRGEAAVVPQGHSTEVPPEALPCPSRAAGAAHRSAVPAWVREAPVATLGVRFTPHAEMDLEHLSSGEPAHKQIPSSCPE</sequence>
<dbReference type="InterPro" id="IPR036413">
    <property type="entry name" value="YaeB-like_sf"/>
</dbReference>
<keyword evidence="5" id="KW-1185">Reference proteome</keyword>
<keyword evidence="1" id="KW-0949">S-adenosyl-L-methionine</keyword>
<dbReference type="CDD" id="cd09281">
    <property type="entry name" value="UPF0066"/>
    <property type="match status" value="1"/>
</dbReference>
<feature type="compositionally biased region" description="Basic and acidic residues" evidence="3">
    <location>
        <begin position="279"/>
        <end position="293"/>
    </location>
</feature>
<dbReference type="SUPFAM" id="SSF118196">
    <property type="entry name" value="YaeB-like"/>
    <property type="match status" value="1"/>
</dbReference>
<dbReference type="Gene3D" id="2.40.30.70">
    <property type="entry name" value="YaeB-like"/>
    <property type="match status" value="1"/>
</dbReference>
<evidence type="ECO:0000256" key="2">
    <source>
        <dbReference type="ARBA" id="ARBA00033753"/>
    </source>
</evidence>
<dbReference type="GeneID" id="103019382"/>
<dbReference type="NCBIfam" id="TIGR00104">
    <property type="entry name" value="tRNA_TsaA"/>
    <property type="match status" value="1"/>
</dbReference>
<dbReference type="PANTHER" id="PTHR12818:SF0">
    <property type="entry name" value="TRNA (ADENINE(37)-N6)-METHYLTRANSFERASE"/>
    <property type="match status" value="1"/>
</dbReference>
<dbReference type="PROSITE" id="PS01318">
    <property type="entry name" value="TSAA_1"/>
    <property type="match status" value="1"/>
</dbReference>
<evidence type="ECO:0000256" key="3">
    <source>
        <dbReference type="SAM" id="MobiDB-lite"/>
    </source>
</evidence>
<feature type="compositionally biased region" description="Basic and acidic residues" evidence="3">
    <location>
        <begin position="207"/>
        <end position="237"/>
    </location>
</feature>
<evidence type="ECO:0000313" key="6">
    <source>
        <dbReference type="RefSeq" id="XP_057403565.1"/>
    </source>
</evidence>
<dbReference type="InterPro" id="IPR023370">
    <property type="entry name" value="TrmO-like_N"/>
</dbReference>
<dbReference type="InterPro" id="IPR036414">
    <property type="entry name" value="YaeB_N_sf"/>
</dbReference>
<accession>A0ABM3TNA4</accession>
<feature type="domain" description="TsaA-like" evidence="4">
    <location>
        <begin position="30"/>
        <end position="168"/>
    </location>
</feature>
<dbReference type="InterPro" id="IPR040372">
    <property type="entry name" value="YaeB-like"/>
</dbReference>
<proteinExistence type="inferred from homology"/>
<evidence type="ECO:0000259" key="4">
    <source>
        <dbReference type="PROSITE" id="PS51668"/>
    </source>
</evidence>